<proteinExistence type="predicted"/>
<evidence type="ECO:0000256" key="1">
    <source>
        <dbReference type="ARBA" id="ARBA00022686"/>
    </source>
</evidence>
<dbReference type="InterPro" id="IPR051324">
    <property type="entry name" value="Stress/Tellurium_Resist"/>
</dbReference>
<sequence>MLQILLRRKSMVVLEPGDGETPVEVVATIQRNLAAYGYGLGRDLEARVASLGADEATGFYRRLERELKVMLGAHRVFRPLYPGFPTQVMALAEGELYLNALRHYWDLVDEFPDGEHHSPSKEQPKLRPLRLGTRDDLTAVFTRLAQSKTPYSQQDREDVARFIVQNGQSITRLLPEKIACKENLAVIAGTMLREGLDPVALEPSIRTATDVLRIAVAMNGGDVSLAQPAKFGRFPRSVRARLLGWLERIPSILEDMQRWEGRWIRLGERLHPGEYTSRFPTISAAFSALRNGRRERGFNSRVEVALAMPGSAQPQNGWGDGPASALELLKSRPGELARRLDMLLRLGGGSRVMEAFAAVAPKVSTPVLLQVLTHFRHRNDPGLRVFFPKGQVANVFARADALQPLDPSAISDVVSICDRTLLTRFATLAPLGRCYLDPALARYLAPFSQRSASKALRTIVRGSRVPIDDSPTLRFFTWWRNARGRVDIDLSAAMYAEDYGYVDTLAYYNLRNFGAVHSGDVVDAPKGASEFIDIDVERCKSLGVRYIVVCINNFTGQAFCDLPECYAGWMARHHPDSGEPYEPATVVDRFDVSSDTPFCLPMVFDLEAKEMIWADIALATQPRWQNNVQNNLAGVSLMLRALTQLRKLDLLTLFDLHIRARGTLVEVPENADTVFSEHAGITPKDLEQISADFL</sequence>
<dbReference type="RefSeq" id="WP_311191310.1">
    <property type="nucleotide sequence ID" value="NZ_CP115541.1"/>
</dbReference>
<organism evidence="2 3">
    <name type="scientific">Stenotrophomonas oahuensis</name>
    <dbReference type="NCBI Taxonomy" id="3003271"/>
    <lineage>
        <taxon>Bacteria</taxon>
        <taxon>Pseudomonadati</taxon>
        <taxon>Pseudomonadota</taxon>
        <taxon>Gammaproteobacteria</taxon>
        <taxon>Lysobacterales</taxon>
        <taxon>Lysobacteraceae</taxon>
        <taxon>Stenotrophomonas</taxon>
    </lineage>
</organism>
<dbReference type="PANTHER" id="PTHR32097">
    <property type="entry name" value="CAMP-BINDING PROTEIN 1-RELATED"/>
    <property type="match status" value="1"/>
</dbReference>
<keyword evidence="1" id="KW-0778">Tellurium resistance</keyword>
<dbReference type="CDD" id="cd06974">
    <property type="entry name" value="TerD_like"/>
    <property type="match status" value="1"/>
</dbReference>
<evidence type="ECO:0000313" key="3">
    <source>
        <dbReference type="Proteomes" id="UP001302072"/>
    </source>
</evidence>
<dbReference type="InterPro" id="IPR003325">
    <property type="entry name" value="TerD"/>
</dbReference>
<reference evidence="2 3" key="1">
    <citation type="submission" date="2022-12" db="EMBL/GenBank/DDBJ databases">
        <title>Two new species, Stenotrophomonas aracearum and Stenotrophomonas oahuensis, isolated from Anthurium (Araceae family) in Hawaii.</title>
        <authorList>
            <person name="Chunag S.C."/>
            <person name="Dobhal S."/>
            <person name="Alvarez A."/>
            <person name="Arif M."/>
        </authorList>
    </citation>
    <scope>NUCLEOTIDE SEQUENCE [LARGE SCALE GENOMIC DNA]</scope>
    <source>
        <strain evidence="2 3">A5586</strain>
    </source>
</reference>
<dbReference type="PANTHER" id="PTHR32097:SF18">
    <property type="entry name" value="RING-TYPE DOMAIN-CONTAINING PROTEIN"/>
    <property type="match status" value="1"/>
</dbReference>
<keyword evidence="3" id="KW-1185">Reference proteome</keyword>
<dbReference type="Proteomes" id="UP001302072">
    <property type="component" value="Chromosome"/>
</dbReference>
<dbReference type="EMBL" id="CP115541">
    <property type="protein sequence ID" value="WNH52105.1"/>
    <property type="molecule type" value="Genomic_DNA"/>
</dbReference>
<dbReference type="Gene3D" id="2.60.60.30">
    <property type="entry name" value="sav2460 like domains"/>
    <property type="match status" value="1"/>
</dbReference>
<gene>
    <name evidence="2" type="ORF">PDM29_17455</name>
</gene>
<protein>
    <submittedName>
        <fullName evidence="2">TerD family protein</fullName>
    </submittedName>
</protein>
<evidence type="ECO:0000313" key="2">
    <source>
        <dbReference type="EMBL" id="WNH52105.1"/>
    </source>
</evidence>
<accession>A0ABY9YMI6</accession>
<name>A0ABY9YMI6_9GAMM</name>